<dbReference type="InterPro" id="IPR050465">
    <property type="entry name" value="UPF0194_transport"/>
</dbReference>
<dbReference type="Gene3D" id="2.40.50.100">
    <property type="match status" value="1"/>
</dbReference>
<evidence type="ECO:0000313" key="5">
    <source>
        <dbReference type="Proteomes" id="UP000289856"/>
    </source>
</evidence>
<dbReference type="Gene3D" id="2.40.420.20">
    <property type="match status" value="1"/>
</dbReference>
<keyword evidence="3" id="KW-0732">Signal</keyword>
<dbReference type="AlphaFoldDB" id="A0A3T1DB76"/>
<dbReference type="OrthoDB" id="1817080at2"/>
<keyword evidence="5" id="KW-1185">Reference proteome</keyword>
<dbReference type="SUPFAM" id="SSF111369">
    <property type="entry name" value="HlyD-like secretion proteins"/>
    <property type="match status" value="1"/>
</dbReference>
<comment type="subcellular location">
    <subcellularLocation>
        <location evidence="1">Cell envelope</location>
    </subcellularLocation>
</comment>
<evidence type="ECO:0000256" key="1">
    <source>
        <dbReference type="ARBA" id="ARBA00004196"/>
    </source>
</evidence>
<proteinExistence type="predicted"/>
<feature type="chain" id="PRO_5039341176" evidence="3">
    <location>
        <begin position="23"/>
        <end position="340"/>
    </location>
</feature>
<dbReference type="PANTHER" id="PTHR32347">
    <property type="entry name" value="EFFLUX SYSTEM COMPONENT YKNX-RELATED"/>
    <property type="match status" value="1"/>
</dbReference>
<evidence type="ECO:0000256" key="3">
    <source>
        <dbReference type="SAM" id="SignalP"/>
    </source>
</evidence>
<name>A0A3T1DB76_9BACL</name>
<dbReference type="GO" id="GO:0030313">
    <property type="term" value="C:cell envelope"/>
    <property type="evidence" value="ECO:0007669"/>
    <property type="project" value="UniProtKB-SubCell"/>
</dbReference>
<evidence type="ECO:0000313" key="4">
    <source>
        <dbReference type="EMBL" id="BBI35339.1"/>
    </source>
</evidence>
<dbReference type="PANTHER" id="PTHR32347:SF14">
    <property type="entry name" value="EFFLUX SYSTEM COMPONENT YKNX-RELATED"/>
    <property type="match status" value="1"/>
</dbReference>
<accession>A0A3T1DB76</accession>
<gene>
    <name evidence="4" type="ORF">KCTCHS21_47380</name>
</gene>
<dbReference type="KEGG" id="cohn:KCTCHS21_47380"/>
<dbReference type="EMBL" id="AP019400">
    <property type="protein sequence ID" value="BBI35339.1"/>
    <property type="molecule type" value="Genomic_DNA"/>
</dbReference>
<protein>
    <submittedName>
        <fullName evidence="4">Membrane protein</fullName>
    </submittedName>
</protein>
<evidence type="ECO:0000256" key="2">
    <source>
        <dbReference type="ARBA" id="ARBA00023054"/>
    </source>
</evidence>
<organism evidence="4 5">
    <name type="scientific">Cohnella abietis</name>
    <dbReference type="NCBI Taxonomy" id="2507935"/>
    <lineage>
        <taxon>Bacteria</taxon>
        <taxon>Bacillati</taxon>
        <taxon>Bacillota</taxon>
        <taxon>Bacilli</taxon>
        <taxon>Bacillales</taxon>
        <taxon>Paenibacillaceae</taxon>
        <taxon>Cohnella</taxon>
    </lineage>
</organism>
<reference evidence="4 5" key="1">
    <citation type="submission" date="2019-01" db="EMBL/GenBank/DDBJ databases">
        <title>Complete genome sequence of Cohnella hallensis HS21 isolated from Korean fir (Abies koreana) rhizospheric soil.</title>
        <authorList>
            <person name="Jiang L."/>
            <person name="Kang S.W."/>
            <person name="Kim S."/>
            <person name="Jung J."/>
            <person name="Kim C.Y."/>
            <person name="Kim D.H."/>
            <person name="Kim S.W."/>
            <person name="Lee J."/>
        </authorList>
    </citation>
    <scope>NUCLEOTIDE SEQUENCE [LARGE SCALE GENOMIC DNA]</scope>
    <source>
        <strain evidence="4 5">HS21</strain>
    </source>
</reference>
<dbReference type="PROSITE" id="PS51257">
    <property type="entry name" value="PROKAR_LIPOPROTEIN"/>
    <property type="match status" value="1"/>
</dbReference>
<dbReference type="Proteomes" id="UP000289856">
    <property type="component" value="Chromosome"/>
</dbReference>
<sequence>MFRTIKQAAALGLAIVLSSTLAGCSLLPQEEEALKPPLVKPAQENYTTVKVEKGSIVKAISSSGSFESIRTDISQFTGEGGRIDKILVKQGDTVKKGDILVQLILDGLDLQLKEQQLELEKARYAFRQTQDSDDQALSIAKLKLEIEQIKYEKLSKKFNSKQLYAGIDGQVTFVETLKAGDNVDAYQTLVIIADPSQLRIALRVDNPNDIREVDVGATADITLNDEKVVGKVVQTPSSSPTTLNKDLAEKYAKTLYIEVPKLPLKAEIGSIAGVKIITQELDDVLKIPRSGLRSYLGRNFVRVLEDGKSLREIDVEPGLVGSTEVEIIKGLQVDQVIVLQ</sequence>
<dbReference type="RefSeq" id="WP_157994109.1">
    <property type="nucleotide sequence ID" value="NZ_AP019400.1"/>
</dbReference>
<keyword evidence="2" id="KW-0175">Coiled coil</keyword>
<feature type="signal peptide" evidence="3">
    <location>
        <begin position="1"/>
        <end position="22"/>
    </location>
</feature>